<dbReference type="RefSeq" id="WP_126614775.1">
    <property type="nucleotide sequence ID" value="NZ_CP034562.1"/>
</dbReference>
<dbReference type="PANTHER" id="PTHR30543:SF21">
    <property type="entry name" value="NAD(P)H-DEPENDENT FMN REDUCTASE LOT6"/>
    <property type="match status" value="1"/>
</dbReference>
<proteinExistence type="predicted"/>
<feature type="domain" description="NADPH-dependent FMN reductase-like" evidence="1">
    <location>
        <begin position="3"/>
        <end position="145"/>
    </location>
</feature>
<evidence type="ECO:0000259" key="1">
    <source>
        <dbReference type="Pfam" id="PF03358"/>
    </source>
</evidence>
<sequence>MKNVLVFGATNSKESINKQLALWAGNQLENVNVSTLDLNDYEMPIYSIDKEGASGIPKEVEVFKAEIAKADAIIISFAEHNGNYTVAYKNIFDWVSRSTREVYQNKPVFVLASSPGPGGAKSVLNIATSSLPYAAADVKGSFSLPSYHNNFTVEEGIKEGALNEQFQSEFKKFKEAILVSESV</sequence>
<dbReference type="InterPro" id="IPR029039">
    <property type="entry name" value="Flavoprotein-like_sf"/>
</dbReference>
<gene>
    <name evidence="2" type="ORF">EI427_11595</name>
</gene>
<dbReference type="Gene3D" id="3.40.50.360">
    <property type="match status" value="1"/>
</dbReference>
<dbReference type="EMBL" id="CP034562">
    <property type="protein sequence ID" value="AZQ62854.1"/>
    <property type="molecule type" value="Genomic_DNA"/>
</dbReference>
<dbReference type="GO" id="GO:0005829">
    <property type="term" value="C:cytosol"/>
    <property type="evidence" value="ECO:0007669"/>
    <property type="project" value="TreeGrafter"/>
</dbReference>
<organism evidence="2 3">
    <name type="scientific">Flammeovirga pectinis</name>
    <dbReference type="NCBI Taxonomy" id="2494373"/>
    <lineage>
        <taxon>Bacteria</taxon>
        <taxon>Pseudomonadati</taxon>
        <taxon>Bacteroidota</taxon>
        <taxon>Cytophagia</taxon>
        <taxon>Cytophagales</taxon>
        <taxon>Flammeovirgaceae</taxon>
        <taxon>Flammeovirga</taxon>
    </lineage>
</organism>
<dbReference type="OrthoDB" id="9812295at2"/>
<dbReference type="GO" id="GO:0016491">
    <property type="term" value="F:oxidoreductase activity"/>
    <property type="evidence" value="ECO:0007669"/>
    <property type="project" value="InterPro"/>
</dbReference>
<dbReference type="Proteomes" id="UP000267268">
    <property type="component" value="Chromosome 1"/>
</dbReference>
<dbReference type="InterPro" id="IPR005025">
    <property type="entry name" value="FMN_Rdtase-like_dom"/>
</dbReference>
<evidence type="ECO:0000313" key="3">
    <source>
        <dbReference type="Proteomes" id="UP000267268"/>
    </source>
</evidence>
<dbReference type="InterPro" id="IPR050712">
    <property type="entry name" value="NAD(P)H-dep_reductase"/>
</dbReference>
<accession>A0A3S9P3X3</accession>
<dbReference type="AlphaFoldDB" id="A0A3S9P3X3"/>
<keyword evidence="3" id="KW-1185">Reference proteome</keyword>
<dbReference type="SUPFAM" id="SSF52218">
    <property type="entry name" value="Flavoproteins"/>
    <property type="match status" value="1"/>
</dbReference>
<name>A0A3S9P3X3_9BACT</name>
<dbReference type="KEGG" id="fll:EI427_11595"/>
<protein>
    <submittedName>
        <fullName evidence="2">NAD(P)H-dependent oxidoreductase</fullName>
    </submittedName>
</protein>
<reference evidence="2 3" key="1">
    <citation type="submission" date="2018-12" db="EMBL/GenBank/DDBJ databases">
        <title>Flammeovirga pectinis sp. nov., isolated from the gut of the Korean scallop, Patinopecten yessoensis.</title>
        <authorList>
            <person name="Bae J.-W."/>
            <person name="Jeong Y.-S."/>
            <person name="Kang W."/>
        </authorList>
    </citation>
    <scope>NUCLEOTIDE SEQUENCE [LARGE SCALE GENOMIC DNA]</scope>
    <source>
        <strain evidence="2 3">L12M1</strain>
    </source>
</reference>
<dbReference type="PANTHER" id="PTHR30543">
    <property type="entry name" value="CHROMATE REDUCTASE"/>
    <property type="match status" value="1"/>
</dbReference>
<evidence type="ECO:0000313" key="2">
    <source>
        <dbReference type="EMBL" id="AZQ62854.1"/>
    </source>
</evidence>
<dbReference type="Pfam" id="PF03358">
    <property type="entry name" value="FMN_red"/>
    <property type="match status" value="1"/>
</dbReference>
<dbReference type="GO" id="GO:0010181">
    <property type="term" value="F:FMN binding"/>
    <property type="evidence" value="ECO:0007669"/>
    <property type="project" value="TreeGrafter"/>
</dbReference>